<proteinExistence type="predicted"/>
<dbReference type="Proteomes" id="UP001196413">
    <property type="component" value="Unassembled WGS sequence"/>
</dbReference>
<keyword evidence="2" id="KW-1185">Reference proteome</keyword>
<dbReference type="EMBL" id="JAHQIW010000369">
    <property type="protein sequence ID" value="KAJ1347714.1"/>
    <property type="molecule type" value="Genomic_DNA"/>
</dbReference>
<evidence type="ECO:0000313" key="2">
    <source>
        <dbReference type="Proteomes" id="UP001196413"/>
    </source>
</evidence>
<organism evidence="1 2">
    <name type="scientific">Parelaphostrongylus tenuis</name>
    <name type="common">Meningeal worm</name>
    <dbReference type="NCBI Taxonomy" id="148309"/>
    <lineage>
        <taxon>Eukaryota</taxon>
        <taxon>Metazoa</taxon>
        <taxon>Ecdysozoa</taxon>
        <taxon>Nematoda</taxon>
        <taxon>Chromadorea</taxon>
        <taxon>Rhabditida</taxon>
        <taxon>Rhabditina</taxon>
        <taxon>Rhabditomorpha</taxon>
        <taxon>Strongyloidea</taxon>
        <taxon>Metastrongylidae</taxon>
        <taxon>Parelaphostrongylus</taxon>
    </lineage>
</organism>
<sequence length="103" mass="11830">MSKILKCTSDSHFSYKGANSFEFLTHSYGIRRRDEEASNILSGCLKRGFEIVDGKFGRIMVRQFQSLSKKPYGSNHLLSFGTLFREKILIGTNIIMANWSRQM</sequence>
<accession>A0AAD5MP38</accession>
<evidence type="ECO:0000313" key="1">
    <source>
        <dbReference type="EMBL" id="KAJ1347714.1"/>
    </source>
</evidence>
<dbReference type="AlphaFoldDB" id="A0AAD5MP38"/>
<protein>
    <submittedName>
        <fullName evidence="1">Uncharacterized protein</fullName>
    </submittedName>
</protein>
<reference evidence="1" key="1">
    <citation type="submission" date="2021-06" db="EMBL/GenBank/DDBJ databases">
        <title>Parelaphostrongylus tenuis whole genome reference sequence.</title>
        <authorList>
            <person name="Garwood T.J."/>
            <person name="Larsen P.A."/>
            <person name="Fountain-Jones N.M."/>
            <person name="Garbe J.R."/>
            <person name="Macchietto M.G."/>
            <person name="Kania S.A."/>
            <person name="Gerhold R.W."/>
            <person name="Richards J.E."/>
            <person name="Wolf T.M."/>
        </authorList>
    </citation>
    <scope>NUCLEOTIDE SEQUENCE</scope>
    <source>
        <strain evidence="1">MNPRO001-30</strain>
        <tissue evidence="1">Meninges</tissue>
    </source>
</reference>
<gene>
    <name evidence="1" type="ORF">KIN20_002846</name>
</gene>
<name>A0AAD5MP38_PARTN</name>
<comment type="caution">
    <text evidence="1">The sequence shown here is derived from an EMBL/GenBank/DDBJ whole genome shotgun (WGS) entry which is preliminary data.</text>
</comment>